<dbReference type="Pfam" id="PF00255">
    <property type="entry name" value="GSHPx"/>
    <property type="match status" value="1"/>
</dbReference>
<sequence length="172" mass="19584">MDEQSIYRFNVKKLNGEEVNLSDYKNKVLLIVNTASQCGFTPQLKELETLRHEFEGQDFEILAFPSNDFGGQEPLDGSGISKFCKINFGAHYPVFSKLKVKGQDAHPLFRFLGNKRENGKVQSVPLWNFHKYLVDRSGHVIDYYYPFTKPTSAKVKKKIGELLTANPAYATT</sequence>
<evidence type="ECO:0000256" key="2">
    <source>
        <dbReference type="ARBA" id="ARBA00022559"/>
    </source>
</evidence>
<comment type="similarity">
    <text evidence="1 5">Belongs to the glutathione peroxidase family.</text>
</comment>
<dbReference type="Gene3D" id="3.40.30.10">
    <property type="entry name" value="Glutaredoxin"/>
    <property type="match status" value="1"/>
</dbReference>
<accession>A0A917N2T6</accession>
<dbReference type="InterPro" id="IPR000889">
    <property type="entry name" value="Glutathione_peroxidase"/>
</dbReference>
<dbReference type="GO" id="GO:0004601">
    <property type="term" value="F:peroxidase activity"/>
    <property type="evidence" value="ECO:0007669"/>
    <property type="project" value="UniProtKB-KW"/>
</dbReference>
<evidence type="ECO:0000256" key="3">
    <source>
        <dbReference type="ARBA" id="ARBA00023002"/>
    </source>
</evidence>
<dbReference type="InterPro" id="IPR036249">
    <property type="entry name" value="Thioredoxin-like_sf"/>
</dbReference>
<evidence type="ECO:0000256" key="4">
    <source>
        <dbReference type="PIRSR" id="PIRSR000303-1"/>
    </source>
</evidence>
<dbReference type="PROSITE" id="PS51355">
    <property type="entry name" value="GLUTATHIONE_PEROXID_3"/>
    <property type="match status" value="1"/>
</dbReference>
<comment type="caution">
    <text evidence="7">The sequence shown here is derived from an EMBL/GenBank/DDBJ whole genome shotgun (WGS) entry which is preliminary data.</text>
</comment>
<dbReference type="PANTHER" id="PTHR11592">
    <property type="entry name" value="GLUTATHIONE PEROXIDASE"/>
    <property type="match status" value="1"/>
</dbReference>
<dbReference type="GO" id="GO:0034599">
    <property type="term" value="P:cellular response to oxidative stress"/>
    <property type="evidence" value="ECO:0007669"/>
    <property type="project" value="TreeGrafter"/>
</dbReference>
<proteinExistence type="inferred from homology"/>
<dbReference type="EMBL" id="BMDO01000003">
    <property type="protein sequence ID" value="GGI50407.1"/>
    <property type="molecule type" value="Genomic_DNA"/>
</dbReference>
<dbReference type="PIRSF" id="PIRSF000303">
    <property type="entry name" value="Glutathion_perox"/>
    <property type="match status" value="1"/>
</dbReference>
<dbReference type="PANTHER" id="PTHR11592:SF78">
    <property type="entry name" value="GLUTATHIONE PEROXIDASE"/>
    <property type="match status" value="1"/>
</dbReference>
<dbReference type="CDD" id="cd00340">
    <property type="entry name" value="GSH_Peroxidase"/>
    <property type="match status" value="1"/>
</dbReference>
<evidence type="ECO:0000256" key="1">
    <source>
        <dbReference type="ARBA" id="ARBA00006926"/>
    </source>
</evidence>
<feature type="active site" evidence="4">
    <location>
        <position position="38"/>
    </location>
</feature>
<organism evidence="7 8">
    <name type="scientific">Mucilaginibacter galii</name>
    <dbReference type="NCBI Taxonomy" id="2005073"/>
    <lineage>
        <taxon>Bacteria</taxon>
        <taxon>Pseudomonadati</taxon>
        <taxon>Bacteroidota</taxon>
        <taxon>Sphingobacteriia</taxon>
        <taxon>Sphingobacteriales</taxon>
        <taxon>Sphingobacteriaceae</taxon>
        <taxon>Mucilaginibacter</taxon>
    </lineage>
</organism>
<dbReference type="PROSITE" id="PS51352">
    <property type="entry name" value="THIOREDOXIN_2"/>
    <property type="match status" value="1"/>
</dbReference>
<dbReference type="RefSeq" id="WP_188415540.1">
    <property type="nucleotide sequence ID" value="NZ_BMDO01000003.1"/>
</dbReference>
<dbReference type="Proteomes" id="UP000662074">
    <property type="component" value="Unassembled WGS sequence"/>
</dbReference>
<dbReference type="PROSITE" id="PS00460">
    <property type="entry name" value="GLUTATHIONE_PEROXID_1"/>
    <property type="match status" value="1"/>
</dbReference>
<protein>
    <recommendedName>
        <fullName evidence="5">Glutathione peroxidase</fullName>
    </recommendedName>
</protein>
<feature type="domain" description="Thioredoxin" evidence="6">
    <location>
        <begin position="1"/>
        <end position="164"/>
    </location>
</feature>
<keyword evidence="3 5" id="KW-0560">Oxidoreductase</keyword>
<gene>
    <name evidence="7" type="primary">bsaA</name>
    <name evidence="7" type="ORF">GCM10011425_16190</name>
</gene>
<keyword evidence="2 5" id="KW-0575">Peroxidase</keyword>
<dbReference type="PRINTS" id="PR01011">
    <property type="entry name" value="GLUTPROXDASE"/>
</dbReference>
<keyword evidence="8" id="KW-1185">Reference proteome</keyword>
<reference evidence="7" key="1">
    <citation type="journal article" date="2014" name="Int. J. Syst. Evol. Microbiol.">
        <title>Complete genome sequence of Corynebacterium casei LMG S-19264T (=DSM 44701T), isolated from a smear-ripened cheese.</title>
        <authorList>
            <consortium name="US DOE Joint Genome Institute (JGI-PGF)"/>
            <person name="Walter F."/>
            <person name="Albersmeier A."/>
            <person name="Kalinowski J."/>
            <person name="Ruckert C."/>
        </authorList>
    </citation>
    <scope>NUCLEOTIDE SEQUENCE</scope>
    <source>
        <strain evidence="7">CCM 8711</strain>
    </source>
</reference>
<dbReference type="InterPro" id="IPR013766">
    <property type="entry name" value="Thioredoxin_domain"/>
</dbReference>
<evidence type="ECO:0000259" key="6">
    <source>
        <dbReference type="PROSITE" id="PS51352"/>
    </source>
</evidence>
<dbReference type="InterPro" id="IPR029759">
    <property type="entry name" value="GPX_AS"/>
</dbReference>
<reference evidence="7" key="2">
    <citation type="submission" date="2020-09" db="EMBL/GenBank/DDBJ databases">
        <authorList>
            <person name="Sun Q."/>
            <person name="Sedlacek I."/>
        </authorList>
    </citation>
    <scope>NUCLEOTIDE SEQUENCE</scope>
    <source>
        <strain evidence="7">CCM 8711</strain>
    </source>
</reference>
<evidence type="ECO:0000313" key="7">
    <source>
        <dbReference type="EMBL" id="GGI50407.1"/>
    </source>
</evidence>
<dbReference type="SUPFAM" id="SSF52833">
    <property type="entry name" value="Thioredoxin-like"/>
    <property type="match status" value="1"/>
</dbReference>
<evidence type="ECO:0000256" key="5">
    <source>
        <dbReference type="RuleBase" id="RU000499"/>
    </source>
</evidence>
<name>A0A917N2T6_9SPHI</name>
<evidence type="ECO:0000313" key="8">
    <source>
        <dbReference type="Proteomes" id="UP000662074"/>
    </source>
</evidence>
<dbReference type="AlphaFoldDB" id="A0A917N2T6"/>